<dbReference type="InterPro" id="IPR050910">
    <property type="entry name" value="JMJD6_ArgDemeth/LysHydrox"/>
</dbReference>
<evidence type="ECO:0000313" key="6">
    <source>
        <dbReference type="Proteomes" id="UP000274131"/>
    </source>
</evidence>
<protein>
    <recommendedName>
        <fullName evidence="3">Jumonji domain-containing protein 4</fullName>
    </recommendedName>
</protein>
<dbReference type="OrthoDB" id="203487at2759"/>
<dbReference type="EMBL" id="UXUI01007321">
    <property type="protein sequence ID" value="VDD86973.1"/>
    <property type="molecule type" value="Genomic_DNA"/>
</dbReference>
<evidence type="ECO:0000256" key="3">
    <source>
        <dbReference type="ARBA" id="ARBA00082904"/>
    </source>
</evidence>
<organism evidence="7">
    <name type="scientific">Enterobius vermicularis</name>
    <name type="common">Human pinworm</name>
    <dbReference type="NCBI Taxonomy" id="51028"/>
    <lineage>
        <taxon>Eukaryota</taxon>
        <taxon>Metazoa</taxon>
        <taxon>Ecdysozoa</taxon>
        <taxon>Nematoda</taxon>
        <taxon>Chromadorea</taxon>
        <taxon>Rhabditida</taxon>
        <taxon>Spirurina</taxon>
        <taxon>Oxyuridomorpha</taxon>
        <taxon>Oxyuroidea</taxon>
        <taxon>Oxyuridae</taxon>
        <taxon>Enterobius</taxon>
    </lineage>
</organism>
<dbReference type="GO" id="GO:0016706">
    <property type="term" value="F:2-oxoglutarate-dependent dioxygenase activity"/>
    <property type="evidence" value="ECO:0007669"/>
    <property type="project" value="TreeGrafter"/>
</dbReference>
<dbReference type="PROSITE" id="PS51184">
    <property type="entry name" value="JMJC"/>
    <property type="match status" value="1"/>
</dbReference>
<dbReference type="GO" id="GO:0005737">
    <property type="term" value="C:cytoplasm"/>
    <property type="evidence" value="ECO:0007669"/>
    <property type="project" value="TreeGrafter"/>
</dbReference>
<name>A0A158Q9L5_ENTVE</name>
<gene>
    <name evidence="5" type="ORF">EVEC_LOCUS2116</name>
</gene>
<dbReference type="Proteomes" id="UP000274131">
    <property type="component" value="Unassembled WGS sequence"/>
</dbReference>
<evidence type="ECO:0000313" key="5">
    <source>
        <dbReference type="EMBL" id="VDD86973.1"/>
    </source>
</evidence>
<dbReference type="SMART" id="SM00558">
    <property type="entry name" value="JmjC"/>
    <property type="match status" value="1"/>
</dbReference>
<comment type="similarity">
    <text evidence="1">Belongs to the JMJD6 family.</text>
</comment>
<evidence type="ECO:0000256" key="2">
    <source>
        <dbReference type="ARBA" id="ARBA00047762"/>
    </source>
</evidence>
<evidence type="ECO:0000259" key="4">
    <source>
        <dbReference type="PROSITE" id="PS51184"/>
    </source>
</evidence>
<feature type="domain" description="JmjC" evidence="4">
    <location>
        <begin position="143"/>
        <end position="284"/>
    </location>
</feature>
<dbReference type="InterPro" id="IPR003347">
    <property type="entry name" value="JmjC_dom"/>
</dbReference>
<evidence type="ECO:0000256" key="1">
    <source>
        <dbReference type="ARBA" id="ARBA00038068"/>
    </source>
</evidence>
<accession>A0A158Q9L5</accession>
<dbReference type="PANTHER" id="PTHR12480:SF6">
    <property type="entry name" value="2-OXOGLUTARATE AND IRON-DEPENDENT OXYGENASE JMJD4"/>
    <property type="match status" value="1"/>
</dbReference>
<dbReference type="GO" id="GO:0043565">
    <property type="term" value="F:sequence-specific DNA binding"/>
    <property type="evidence" value="ECO:0007669"/>
    <property type="project" value="TreeGrafter"/>
</dbReference>
<dbReference type="Gene3D" id="2.60.120.650">
    <property type="entry name" value="Cupin"/>
    <property type="match status" value="1"/>
</dbReference>
<keyword evidence="6" id="KW-1185">Reference proteome</keyword>
<reference evidence="5 6" key="2">
    <citation type="submission" date="2018-10" db="EMBL/GenBank/DDBJ databases">
        <authorList>
            <consortium name="Pathogen Informatics"/>
        </authorList>
    </citation>
    <scope>NUCLEOTIDE SEQUENCE [LARGE SCALE GENOMIC DNA]</scope>
</reference>
<dbReference type="GO" id="GO:0005634">
    <property type="term" value="C:nucleus"/>
    <property type="evidence" value="ECO:0007669"/>
    <property type="project" value="TreeGrafter"/>
</dbReference>
<dbReference type="Pfam" id="PF02373">
    <property type="entry name" value="JmjC"/>
    <property type="match status" value="1"/>
</dbReference>
<sequence>MLRSEKEQCSEAVPKFDVEATHWIDLFVDFMLQNKPCILKSTATRNWKSRKEWVLENYNNNQTPNFDYFSTNYGELIAPLADEEAEERTDTRVSEYMQYAKETGSRRNIRYLKDWHFQNQSGSAPGCDLGDSGTSYEFYDLQSFLNFDWINNEQWSGDKNCFGDYRFVYFGVKDSWTVLHSDVMSSYSWSANICGRKLWYFVPIGNEEYFKICRDTYVRDIRTMPDKWEAAKIISFIQEPGEIVFVPSNWYHQVHNLGDAVSINHNFFNASNINRAFSMVCERLKDVCKEIEDVRGVFTKEEFENQCQVTVACEKNKRLKLLKNFFAITIFIYLLVNHERDDIVFQMILKADIRINFQMLLDLVKLVVADRQKKVDQCWICCRHPIIFDCKKDRRCMEYMKSYVKCRCECSGPQLCKSCTRFINMYELTCASQCCSMIQHYAE</sequence>
<dbReference type="AlphaFoldDB" id="A0A158Q9L5"/>
<proteinExistence type="inferred from homology"/>
<reference evidence="7" key="1">
    <citation type="submission" date="2016-04" db="UniProtKB">
        <authorList>
            <consortium name="WormBaseParasite"/>
        </authorList>
    </citation>
    <scope>IDENTIFICATION</scope>
</reference>
<dbReference type="SUPFAM" id="SSF51197">
    <property type="entry name" value="Clavaminate synthase-like"/>
    <property type="match status" value="1"/>
</dbReference>
<dbReference type="GO" id="GO:0045905">
    <property type="term" value="P:positive regulation of translational termination"/>
    <property type="evidence" value="ECO:0007669"/>
    <property type="project" value="TreeGrafter"/>
</dbReference>
<dbReference type="WBParaSite" id="EVEC_0000240801-mRNA-1">
    <property type="protein sequence ID" value="EVEC_0000240801-mRNA-1"/>
    <property type="gene ID" value="EVEC_0000240801"/>
</dbReference>
<dbReference type="PANTHER" id="PTHR12480">
    <property type="entry name" value="ARGININE DEMETHYLASE AND LYSYL-HYDROXYLASE JMJD"/>
    <property type="match status" value="1"/>
</dbReference>
<comment type="catalytic activity">
    <reaction evidence="2">
        <text>L-lysyl-[protein] + 2-oxoglutarate + O2 = 4-hydroxy-L-lysyl-[protein] + succinate + CO2</text>
        <dbReference type="Rhea" id="RHEA:57156"/>
        <dbReference type="Rhea" id="RHEA-COMP:9752"/>
        <dbReference type="Rhea" id="RHEA-COMP:15084"/>
        <dbReference type="ChEBI" id="CHEBI:15379"/>
        <dbReference type="ChEBI" id="CHEBI:16526"/>
        <dbReference type="ChEBI" id="CHEBI:16810"/>
        <dbReference type="ChEBI" id="CHEBI:29969"/>
        <dbReference type="ChEBI" id="CHEBI:30031"/>
        <dbReference type="ChEBI" id="CHEBI:141495"/>
    </reaction>
</comment>
<evidence type="ECO:0000313" key="7">
    <source>
        <dbReference type="WBParaSite" id="EVEC_0000240801-mRNA-1"/>
    </source>
</evidence>